<evidence type="ECO:0000313" key="1">
    <source>
        <dbReference type="EMBL" id="OUM47984.1"/>
    </source>
</evidence>
<dbReference type="EMBL" id="MWPX01000017">
    <property type="protein sequence ID" value="OUM47984.1"/>
    <property type="molecule type" value="Genomic_DNA"/>
</dbReference>
<comment type="caution">
    <text evidence="1">The sequence shown here is derived from an EMBL/GenBank/DDBJ whole genome shotgun (WGS) entry which is preliminary data.</text>
</comment>
<name>A0A1Y3MDZ3_9BACI</name>
<accession>A0A1Y3MDZ3</accession>
<gene>
    <name evidence="1" type="ORF">BW425_15810</name>
</gene>
<reference evidence="1 2" key="1">
    <citation type="submission" date="2017-02" db="EMBL/GenBank/DDBJ databases">
        <title>Bacillus pseudomycoides isolate FSL K6-0042.</title>
        <authorList>
            <person name="Kovac J."/>
        </authorList>
    </citation>
    <scope>NUCLEOTIDE SEQUENCE [LARGE SCALE GENOMIC DNA]</scope>
    <source>
        <strain evidence="1 2">FSL K6-0042</strain>
    </source>
</reference>
<evidence type="ECO:0000313" key="2">
    <source>
        <dbReference type="Proteomes" id="UP000195321"/>
    </source>
</evidence>
<dbReference type="Proteomes" id="UP000195321">
    <property type="component" value="Unassembled WGS sequence"/>
</dbReference>
<organism evidence="1 2">
    <name type="scientific">Bacillus pseudomycoides</name>
    <dbReference type="NCBI Taxonomy" id="64104"/>
    <lineage>
        <taxon>Bacteria</taxon>
        <taxon>Bacillati</taxon>
        <taxon>Bacillota</taxon>
        <taxon>Bacilli</taxon>
        <taxon>Bacillales</taxon>
        <taxon>Bacillaceae</taxon>
        <taxon>Bacillus</taxon>
        <taxon>Bacillus cereus group</taxon>
    </lineage>
</organism>
<dbReference type="AlphaFoldDB" id="A0A1Y3MDZ3"/>
<protein>
    <submittedName>
        <fullName evidence="1">Uncharacterized protein</fullName>
    </submittedName>
</protein>
<proteinExistence type="predicted"/>
<sequence length="64" mass="7820">MHTFPLCNILYCVGFFYMNGWLLYHMRIVKIIDNKFMKLHLNLLCLDKSIHKTRRSLVKSHYFN</sequence>